<dbReference type="InterPro" id="IPR003808">
    <property type="entry name" value="Fe-S_metab-assoc_dom"/>
</dbReference>
<keyword evidence="4" id="KW-1185">Reference proteome</keyword>
<accession>A0A412GHB6</accession>
<reference evidence="3 4" key="1">
    <citation type="submission" date="2018-08" db="EMBL/GenBank/DDBJ databases">
        <title>A genome reference for cultivated species of the human gut microbiota.</title>
        <authorList>
            <person name="Zou Y."/>
            <person name="Xue W."/>
            <person name="Luo G."/>
        </authorList>
    </citation>
    <scope>NUCLEOTIDE SEQUENCE [LARGE SCALE GENOMIC DNA]</scope>
    <source>
        <strain evidence="3 4">AF24-2</strain>
    </source>
</reference>
<dbReference type="Gene3D" id="3.90.1010.10">
    <property type="match status" value="1"/>
</dbReference>
<evidence type="ECO:0000256" key="1">
    <source>
        <dbReference type="ARBA" id="ARBA00010282"/>
    </source>
</evidence>
<gene>
    <name evidence="3" type="ORF">DWY20_10420</name>
</gene>
<dbReference type="Pfam" id="PF02657">
    <property type="entry name" value="SufE"/>
    <property type="match status" value="1"/>
</dbReference>
<dbReference type="SUPFAM" id="SSF82649">
    <property type="entry name" value="SufE/NifU"/>
    <property type="match status" value="1"/>
</dbReference>
<name>A0A412GHB6_9BACT</name>
<sequence length="142" mass="16286">MKTINELQDEVIEEFSDFDDWMDKYQLLIDLGNEQEPLDEKYKTEQNLIDGCQSRVWLQADMEDGNVVFQAESDALIVKGIIALLIKVVSGHTPDEILNSDLYFIEKIGLKEHLSPTRSNGLLAMVKQMRMYALAFKSKQAE</sequence>
<evidence type="ECO:0000313" key="3">
    <source>
        <dbReference type="EMBL" id="RGR94241.1"/>
    </source>
</evidence>
<comment type="similarity">
    <text evidence="1">Belongs to the SufE family.</text>
</comment>
<protein>
    <submittedName>
        <fullName evidence="3">SufE family protein</fullName>
    </submittedName>
</protein>
<proteinExistence type="inferred from homology"/>
<dbReference type="EMBL" id="QRUU01000046">
    <property type="protein sequence ID" value="RGR94241.1"/>
    <property type="molecule type" value="Genomic_DNA"/>
</dbReference>
<evidence type="ECO:0000313" key="4">
    <source>
        <dbReference type="Proteomes" id="UP000285864"/>
    </source>
</evidence>
<dbReference type="Proteomes" id="UP000285864">
    <property type="component" value="Unassembled WGS sequence"/>
</dbReference>
<feature type="domain" description="Fe-S metabolism associated" evidence="2">
    <location>
        <begin position="12"/>
        <end position="131"/>
    </location>
</feature>
<comment type="caution">
    <text evidence="3">The sequence shown here is derived from an EMBL/GenBank/DDBJ whole genome shotgun (WGS) entry which is preliminary data.</text>
</comment>
<evidence type="ECO:0000259" key="2">
    <source>
        <dbReference type="Pfam" id="PF02657"/>
    </source>
</evidence>
<organism evidence="3 4">
    <name type="scientific">Phocaeicola coprocola</name>
    <dbReference type="NCBI Taxonomy" id="310298"/>
    <lineage>
        <taxon>Bacteria</taxon>
        <taxon>Pseudomonadati</taxon>
        <taxon>Bacteroidota</taxon>
        <taxon>Bacteroidia</taxon>
        <taxon>Bacteroidales</taxon>
        <taxon>Bacteroidaceae</taxon>
        <taxon>Phocaeicola</taxon>
    </lineage>
</organism>
<dbReference type="PANTHER" id="PTHR43597">
    <property type="entry name" value="SULFUR ACCEPTOR PROTEIN CSDE"/>
    <property type="match status" value="1"/>
</dbReference>
<dbReference type="PANTHER" id="PTHR43597:SF5">
    <property type="entry name" value="SUFE-LIKE PROTEIN 2, CHLOROPLASTIC"/>
    <property type="match status" value="1"/>
</dbReference>
<dbReference type="AlphaFoldDB" id="A0A412GHB6"/>
<dbReference type="RefSeq" id="WP_118484882.1">
    <property type="nucleotide sequence ID" value="NZ_CAUELD010000014.1"/>
</dbReference>